<evidence type="ECO:0000256" key="4">
    <source>
        <dbReference type="ARBA" id="ARBA00022679"/>
    </source>
</evidence>
<keyword evidence="8" id="KW-0472">Membrane</keyword>
<name>A0ABX1J9T1_9PSEU</name>
<evidence type="ECO:0000313" key="11">
    <source>
        <dbReference type="Proteomes" id="UP000715441"/>
    </source>
</evidence>
<keyword evidence="3" id="KW-0597">Phosphoprotein</keyword>
<dbReference type="Pfam" id="PF08376">
    <property type="entry name" value="NIT"/>
    <property type="match status" value="1"/>
</dbReference>
<evidence type="ECO:0000256" key="2">
    <source>
        <dbReference type="ARBA" id="ARBA00012438"/>
    </source>
</evidence>
<evidence type="ECO:0000256" key="8">
    <source>
        <dbReference type="SAM" id="Phobius"/>
    </source>
</evidence>
<evidence type="ECO:0000256" key="7">
    <source>
        <dbReference type="SAM" id="MobiDB-lite"/>
    </source>
</evidence>
<comment type="caution">
    <text evidence="10">The sequence shown here is derived from an EMBL/GenBank/DDBJ whole genome shotgun (WGS) entry which is preliminary data.</text>
</comment>
<dbReference type="Gene3D" id="3.30.565.10">
    <property type="entry name" value="Histidine kinase-like ATPase, C-terminal domain"/>
    <property type="match status" value="1"/>
</dbReference>
<keyword evidence="6" id="KW-0902">Two-component regulatory system</keyword>
<dbReference type="Gene3D" id="6.10.340.10">
    <property type="match status" value="1"/>
</dbReference>
<feature type="domain" description="Histidine kinase" evidence="9">
    <location>
        <begin position="548"/>
        <end position="654"/>
    </location>
</feature>
<comment type="catalytic activity">
    <reaction evidence="1">
        <text>ATP + protein L-histidine = ADP + protein N-phospho-L-histidine.</text>
        <dbReference type="EC" id="2.7.13.3"/>
    </reaction>
</comment>
<dbReference type="Proteomes" id="UP000715441">
    <property type="component" value="Unassembled WGS sequence"/>
</dbReference>
<dbReference type="SUPFAM" id="SSF55874">
    <property type="entry name" value="ATPase domain of HSP90 chaperone/DNA topoisomerase II/histidine kinase"/>
    <property type="match status" value="1"/>
</dbReference>
<evidence type="ECO:0000256" key="6">
    <source>
        <dbReference type="ARBA" id="ARBA00023012"/>
    </source>
</evidence>
<evidence type="ECO:0000313" key="10">
    <source>
        <dbReference type="EMBL" id="NKQ55156.1"/>
    </source>
</evidence>
<keyword evidence="8" id="KW-0812">Transmembrane</keyword>
<dbReference type="RefSeq" id="WP_168517812.1">
    <property type="nucleotide sequence ID" value="NZ_JAAXLS010000013.1"/>
</dbReference>
<dbReference type="PANTHER" id="PTHR44936">
    <property type="entry name" value="SENSOR PROTEIN CREC"/>
    <property type="match status" value="1"/>
</dbReference>
<dbReference type="SMART" id="SM00387">
    <property type="entry name" value="HATPase_c"/>
    <property type="match status" value="1"/>
</dbReference>
<feature type="compositionally biased region" description="Basic and acidic residues" evidence="7">
    <location>
        <begin position="861"/>
        <end position="870"/>
    </location>
</feature>
<feature type="compositionally biased region" description="Low complexity" evidence="7">
    <location>
        <begin position="813"/>
        <end position="822"/>
    </location>
</feature>
<feature type="transmembrane region" description="Helical" evidence="8">
    <location>
        <begin position="335"/>
        <end position="361"/>
    </location>
</feature>
<keyword evidence="4" id="KW-0808">Transferase</keyword>
<dbReference type="PROSITE" id="PS50109">
    <property type="entry name" value="HIS_KIN"/>
    <property type="match status" value="1"/>
</dbReference>
<dbReference type="InterPro" id="IPR003594">
    <property type="entry name" value="HATPase_dom"/>
</dbReference>
<evidence type="ECO:0000259" key="9">
    <source>
        <dbReference type="PROSITE" id="PS50109"/>
    </source>
</evidence>
<proteinExistence type="predicted"/>
<dbReference type="InterPro" id="IPR005467">
    <property type="entry name" value="His_kinase_dom"/>
</dbReference>
<dbReference type="InterPro" id="IPR013587">
    <property type="entry name" value="Nitrate/nitrite_sensing"/>
</dbReference>
<feature type="compositionally biased region" description="Acidic residues" evidence="7">
    <location>
        <begin position="709"/>
        <end position="724"/>
    </location>
</feature>
<protein>
    <recommendedName>
        <fullName evidence="2">histidine kinase</fullName>
        <ecNumber evidence="2">2.7.13.3</ecNumber>
    </recommendedName>
</protein>
<sequence length="964" mass="104359">MAGRKRPDAGDAVERRSDLPAGGRWRLRNWRLRTKLIAVLLIPALSVLALAGLQVWQDLDHAQELAELSAHGRVDAAVNEVVHQLQRERDLSVRFVAGGRTGDVTELRDQRTKVDAAVGAASKEYDVERPKLSANGQTGLEATLARLGVLTGIRYATENSNLPAGATLRSYSELISGMLDLSDQTVADVSDPALARQRLASSALARVKDQMSVKRALLAEALQEGKLSSDELRALLGSDAELSAARSDFRKFATPAEQRMYDDTVIGLIVDTGNNMVESAITRAEMGQNLAGLDPAQWETSATYTVNLAYKVQQALQSESQGSIDSLASGARRSVIVNAGIVLGLLALCVILAVIIARSLLRPLRALRHTALDVAEHRLPAAVADILADPKPESAARRRGVEPVPVFSREELGQVARAFDAVHGQAVRLAGEQALLRENINNMFVNLSKRSQDLVERQLAVLDRMEADEQDPETLGGLFELDHLATRMRRNSENLLVLSGHDLGDERPEPVAAEEIIGAALSEVEHYQRIELTATPDLSIIGEACSDLVHVISELLENATLYSPESTTVTVVSSIAEDGAWQVHITDQGAGMPEPEIQRANARLANPPEVDVEVSRRMGLFVVATLAKRHAIRVRLRAADGGGLVATVVVPARLVVEPVRPEPLPAPMMSAPEILPQPEEAGEVTLALPAIPDATRRAPVEGEQAPDWPSEDDDDRHYLDDDEPTERMPAYQAVLTQWFRTGEHRPVRAPEPGRPGPGAGVDEPVWPESDDLELAALNGHAAPPGQTPHGEEWSEADQGGPAAGEWGDEWPVAGGAAWAAAEWADEQAWRDERGQVASRTPGDERARTGGAEPWEAYEADEPPREARQQDEQAPQPQPADERPQPPHQSVPAAANGHTGEPAEQDRSDIDETEAAHDPAPAPRGQLDPPTLRLDPDAVRGRMARLQTGFARARQARVSHRDSDE</sequence>
<keyword evidence="5" id="KW-0418">Kinase</keyword>
<feature type="compositionally biased region" description="Basic and acidic residues" evidence="7">
    <location>
        <begin position="903"/>
        <end position="916"/>
    </location>
</feature>
<evidence type="ECO:0000256" key="3">
    <source>
        <dbReference type="ARBA" id="ARBA00022553"/>
    </source>
</evidence>
<keyword evidence="8" id="KW-1133">Transmembrane helix</keyword>
<organism evidence="10 11">
    <name type="scientific">Amycolatopsis acididurans</name>
    <dbReference type="NCBI Taxonomy" id="2724524"/>
    <lineage>
        <taxon>Bacteria</taxon>
        <taxon>Bacillati</taxon>
        <taxon>Actinomycetota</taxon>
        <taxon>Actinomycetes</taxon>
        <taxon>Pseudonocardiales</taxon>
        <taxon>Pseudonocardiaceae</taxon>
        <taxon>Amycolatopsis</taxon>
    </lineage>
</organism>
<evidence type="ECO:0000256" key="5">
    <source>
        <dbReference type="ARBA" id="ARBA00022777"/>
    </source>
</evidence>
<feature type="region of interest" description="Disordered" evidence="7">
    <location>
        <begin position="741"/>
        <end position="766"/>
    </location>
</feature>
<feature type="region of interest" description="Disordered" evidence="7">
    <location>
        <begin position="778"/>
        <end position="964"/>
    </location>
</feature>
<gene>
    <name evidence="10" type="ORF">HFP15_19930</name>
</gene>
<dbReference type="InterPro" id="IPR036890">
    <property type="entry name" value="HATPase_C_sf"/>
</dbReference>
<dbReference type="EC" id="2.7.13.3" evidence="2"/>
<keyword evidence="11" id="KW-1185">Reference proteome</keyword>
<dbReference type="InterPro" id="IPR050980">
    <property type="entry name" value="2C_sensor_his_kinase"/>
</dbReference>
<evidence type="ECO:0000256" key="1">
    <source>
        <dbReference type="ARBA" id="ARBA00000085"/>
    </source>
</evidence>
<accession>A0ABX1J9T1</accession>
<dbReference type="PANTHER" id="PTHR44936:SF9">
    <property type="entry name" value="SENSOR PROTEIN CREC"/>
    <property type="match status" value="1"/>
</dbReference>
<feature type="region of interest" description="Disordered" evidence="7">
    <location>
        <begin position="690"/>
        <end position="727"/>
    </location>
</feature>
<dbReference type="EMBL" id="JAAXLS010000013">
    <property type="protein sequence ID" value="NKQ55156.1"/>
    <property type="molecule type" value="Genomic_DNA"/>
</dbReference>
<reference evidence="10 11" key="1">
    <citation type="submission" date="2020-04" db="EMBL/GenBank/DDBJ databases">
        <title>Novel species.</title>
        <authorList>
            <person name="Teo W.F.A."/>
            <person name="Lipun K."/>
            <person name="Srisuk N."/>
            <person name="Duangmal K."/>
        </authorList>
    </citation>
    <scope>NUCLEOTIDE SEQUENCE [LARGE SCALE GENOMIC DNA]</scope>
    <source>
        <strain evidence="10 11">K13G38</strain>
    </source>
</reference>
<dbReference type="Pfam" id="PF02518">
    <property type="entry name" value="HATPase_c"/>
    <property type="match status" value="1"/>
</dbReference>